<evidence type="ECO:0000256" key="7">
    <source>
        <dbReference type="ARBA" id="ARBA00022729"/>
    </source>
</evidence>
<evidence type="ECO:0000256" key="12">
    <source>
        <dbReference type="ARBA" id="ARBA00023139"/>
    </source>
</evidence>
<evidence type="ECO:0000256" key="8">
    <source>
        <dbReference type="ARBA" id="ARBA00023047"/>
    </source>
</evidence>
<evidence type="ECO:0000256" key="2">
    <source>
        <dbReference type="ARBA" id="ARBA00009450"/>
    </source>
</evidence>
<evidence type="ECO:0000259" key="15">
    <source>
        <dbReference type="Pfam" id="PF02563"/>
    </source>
</evidence>
<dbReference type="InterPro" id="IPR003715">
    <property type="entry name" value="Poly_export_N"/>
</dbReference>
<evidence type="ECO:0000256" key="13">
    <source>
        <dbReference type="ARBA" id="ARBA00023237"/>
    </source>
</evidence>
<keyword evidence="4" id="KW-1134">Transmembrane beta strand</keyword>
<gene>
    <name evidence="17" type="ORF">P256_01987</name>
</gene>
<dbReference type="InterPro" id="IPR054765">
    <property type="entry name" value="SLBB_dom"/>
</dbReference>
<sequence length="373" mass="40831">MIKVNYSKLFLIGFFCTTITGCTVVSGLQTYNVPAEGMYKTDLGTTVDVIPLTQNTIPATRPAEINNKTEYLSLFGTSQQVYKMASGDVLSIQLWNYPEIAPPSITISNDQSVQAYGYPIDQDGYIQLPLVGQYKAEGKTLAQINKDIRHLLSRYLKSPDVLVRVLSYQGKRYSVQGNVTKGGQYYLSDQPVSLYAALGMAGGVTSNGDSTSISLVRNGQTYNLNTVALEKAGFSLNKLFIQPNDTVYVNARANNKIYLMGESGKNQALEMRDQGMTLADVLGEGLGLDPNSANSSKVYVVRTGTKDHATAIYHMNLSNIGDLGLASQFTMQRNDIVYIDATGLTRWQRVVNQIIPFSSTLYTLQQLGKGGNN</sequence>
<keyword evidence="7" id="KW-0732">Signal</keyword>
<dbReference type="PROSITE" id="PS51257">
    <property type="entry name" value="PROKAR_LIPOPROTEIN"/>
    <property type="match status" value="1"/>
</dbReference>
<keyword evidence="3" id="KW-0813">Transport</keyword>
<organism evidence="17 18">
    <name type="scientific">Acinetobacter nectaris CIP 110549</name>
    <dbReference type="NCBI Taxonomy" id="1392540"/>
    <lineage>
        <taxon>Bacteria</taxon>
        <taxon>Pseudomonadati</taxon>
        <taxon>Pseudomonadota</taxon>
        <taxon>Gammaproteobacteria</taxon>
        <taxon>Moraxellales</taxon>
        <taxon>Moraxellaceae</taxon>
        <taxon>Acinetobacter</taxon>
    </lineage>
</organism>
<dbReference type="Pfam" id="PF22461">
    <property type="entry name" value="SLBB_2"/>
    <property type="match status" value="2"/>
</dbReference>
<dbReference type="Gene3D" id="3.30.1950.10">
    <property type="entry name" value="wza like domain"/>
    <property type="match status" value="1"/>
</dbReference>
<keyword evidence="10" id="KW-0626">Porin</keyword>
<keyword evidence="14" id="KW-0449">Lipoprotein</keyword>
<dbReference type="HOGENOM" id="CLU_038343_4_2_6"/>
<keyword evidence="13" id="KW-0998">Cell outer membrane</keyword>
<dbReference type="GO" id="GO:0046930">
    <property type="term" value="C:pore complex"/>
    <property type="evidence" value="ECO:0007669"/>
    <property type="project" value="UniProtKB-KW"/>
</dbReference>
<dbReference type="PATRIC" id="fig|1392540.3.peg.1917"/>
<comment type="similarity">
    <text evidence="2">Belongs to the BexD/CtrA/VexA family.</text>
</comment>
<evidence type="ECO:0000256" key="11">
    <source>
        <dbReference type="ARBA" id="ARBA00023136"/>
    </source>
</evidence>
<dbReference type="Gene3D" id="3.10.560.10">
    <property type="entry name" value="Outer membrane lipoprotein wza domain like"/>
    <property type="match status" value="2"/>
</dbReference>
<dbReference type="STRING" id="1392540.P256_01987"/>
<dbReference type="Proteomes" id="UP000023785">
    <property type="component" value="Unassembled WGS sequence"/>
</dbReference>
<evidence type="ECO:0000256" key="5">
    <source>
        <dbReference type="ARBA" id="ARBA00022597"/>
    </source>
</evidence>
<evidence type="ECO:0008006" key="19">
    <source>
        <dbReference type="Google" id="ProtNLM"/>
    </source>
</evidence>
<dbReference type="AlphaFoldDB" id="V2T7Y4"/>
<name>V2T7Y4_9GAMM</name>
<dbReference type="InterPro" id="IPR049712">
    <property type="entry name" value="Poly_export"/>
</dbReference>
<evidence type="ECO:0000256" key="1">
    <source>
        <dbReference type="ARBA" id="ARBA00004571"/>
    </source>
</evidence>
<evidence type="ECO:0000256" key="3">
    <source>
        <dbReference type="ARBA" id="ARBA00022448"/>
    </source>
</evidence>
<evidence type="ECO:0000256" key="14">
    <source>
        <dbReference type="ARBA" id="ARBA00023288"/>
    </source>
</evidence>
<evidence type="ECO:0000256" key="9">
    <source>
        <dbReference type="ARBA" id="ARBA00023065"/>
    </source>
</evidence>
<evidence type="ECO:0000256" key="6">
    <source>
        <dbReference type="ARBA" id="ARBA00022692"/>
    </source>
</evidence>
<accession>V2T7Y4</accession>
<evidence type="ECO:0000313" key="17">
    <source>
        <dbReference type="EMBL" id="ESK38448.1"/>
    </source>
</evidence>
<dbReference type="GO" id="GO:0015159">
    <property type="term" value="F:polysaccharide transmembrane transporter activity"/>
    <property type="evidence" value="ECO:0007669"/>
    <property type="project" value="InterPro"/>
</dbReference>
<keyword evidence="18" id="KW-1185">Reference proteome</keyword>
<keyword evidence="8" id="KW-0625">Polysaccharide transport</keyword>
<proteinExistence type="inferred from homology"/>
<keyword evidence="6" id="KW-0812">Transmembrane</keyword>
<dbReference type="eggNOG" id="COG1596">
    <property type="taxonomic scope" value="Bacteria"/>
</dbReference>
<evidence type="ECO:0000313" key="18">
    <source>
        <dbReference type="Proteomes" id="UP000023785"/>
    </source>
</evidence>
<evidence type="ECO:0000256" key="10">
    <source>
        <dbReference type="ARBA" id="ARBA00023114"/>
    </source>
</evidence>
<keyword evidence="11" id="KW-0472">Membrane</keyword>
<dbReference type="GO" id="GO:0006811">
    <property type="term" value="P:monoatomic ion transport"/>
    <property type="evidence" value="ECO:0007669"/>
    <property type="project" value="UniProtKB-KW"/>
</dbReference>
<protein>
    <recommendedName>
        <fullName evidence="19">Soluble ligand binding domain-containing protein</fullName>
    </recommendedName>
</protein>
<dbReference type="PANTHER" id="PTHR33619:SF3">
    <property type="entry name" value="POLYSACCHARIDE EXPORT PROTEIN GFCE-RELATED"/>
    <property type="match status" value="1"/>
</dbReference>
<dbReference type="EMBL" id="AYER01000007">
    <property type="protein sequence ID" value="ESK38448.1"/>
    <property type="molecule type" value="Genomic_DNA"/>
</dbReference>
<dbReference type="GO" id="GO:0015288">
    <property type="term" value="F:porin activity"/>
    <property type="evidence" value="ECO:0007669"/>
    <property type="project" value="UniProtKB-KW"/>
</dbReference>
<keyword evidence="12" id="KW-0564">Palmitate</keyword>
<evidence type="ECO:0000259" key="16">
    <source>
        <dbReference type="Pfam" id="PF22461"/>
    </source>
</evidence>
<keyword evidence="9" id="KW-0406">Ion transport</keyword>
<comment type="caution">
    <text evidence="17">The sequence shown here is derived from an EMBL/GenBank/DDBJ whole genome shotgun (WGS) entry which is preliminary data.</text>
</comment>
<keyword evidence="5" id="KW-0762">Sugar transport</keyword>
<feature type="domain" description="SLBB" evidence="16">
    <location>
        <begin position="256"/>
        <end position="339"/>
    </location>
</feature>
<reference evidence="17 18" key="1">
    <citation type="submission" date="2013-10" db="EMBL/GenBank/DDBJ databases">
        <title>The Genome Sequence of Acinetobacter nectaris CIP 110549.</title>
        <authorList>
            <consortium name="The Broad Institute Genomics Platform"/>
            <consortium name="The Broad Institute Genome Sequencing Center for Infectious Disease"/>
            <person name="Cerqueira G."/>
            <person name="Feldgarden M."/>
            <person name="Courvalin P."/>
            <person name="Grillot-Courvalin C."/>
            <person name="Clermont D."/>
            <person name="Rocha E."/>
            <person name="Yoon E.-J."/>
            <person name="Nemec A."/>
            <person name="Young S.K."/>
            <person name="Zeng Q."/>
            <person name="Gargeya S."/>
            <person name="Fitzgerald M."/>
            <person name="Abouelleil A."/>
            <person name="Alvarado L."/>
            <person name="Berlin A.M."/>
            <person name="Chapman S.B."/>
            <person name="Gainer-Dewar J."/>
            <person name="Goldberg J."/>
            <person name="Gnerre S."/>
            <person name="Griggs A."/>
            <person name="Gujja S."/>
            <person name="Hansen M."/>
            <person name="Howarth C."/>
            <person name="Imamovic A."/>
            <person name="Ireland A."/>
            <person name="Larimer J."/>
            <person name="McCowan C."/>
            <person name="Murphy C."/>
            <person name="Pearson M."/>
            <person name="Poon T.W."/>
            <person name="Priest M."/>
            <person name="Roberts A."/>
            <person name="Saif S."/>
            <person name="Shea T."/>
            <person name="Sykes S."/>
            <person name="Wortman J."/>
            <person name="Nusbaum C."/>
            <person name="Birren B."/>
        </authorList>
    </citation>
    <scope>NUCLEOTIDE SEQUENCE [LARGE SCALE GENOMIC DNA]</scope>
    <source>
        <strain evidence="17 18">CIP 110549</strain>
    </source>
</reference>
<feature type="domain" description="Polysaccharide export protein N-terminal" evidence="15">
    <location>
        <begin position="78"/>
        <end position="165"/>
    </location>
</feature>
<feature type="domain" description="SLBB" evidence="16">
    <location>
        <begin position="171"/>
        <end position="249"/>
    </location>
</feature>
<dbReference type="PANTHER" id="PTHR33619">
    <property type="entry name" value="POLYSACCHARIDE EXPORT PROTEIN GFCE-RELATED"/>
    <property type="match status" value="1"/>
</dbReference>
<comment type="subcellular location">
    <subcellularLocation>
        <location evidence="1">Cell outer membrane</location>
        <topology evidence="1">Multi-pass membrane protein</topology>
    </subcellularLocation>
</comment>
<dbReference type="GO" id="GO:0009279">
    <property type="term" value="C:cell outer membrane"/>
    <property type="evidence" value="ECO:0007669"/>
    <property type="project" value="UniProtKB-SubCell"/>
</dbReference>
<evidence type="ECO:0000256" key="4">
    <source>
        <dbReference type="ARBA" id="ARBA00022452"/>
    </source>
</evidence>
<dbReference type="Pfam" id="PF02563">
    <property type="entry name" value="Poly_export"/>
    <property type="match status" value="1"/>
</dbReference>